<dbReference type="InterPro" id="IPR029044">
    <property type="entry name" value="Nucleotide-diphossugar_trans"/>
</dbReference>
<organism evidence="3 4">
    <name type="scientific">candidate division WWE3 bacterium CG08_land_8_20_14_0_20_41_15</name>
    <dbReference type="NCBI Taxonomy" id="1975086"/>
    <lineage>
        <taxon>Bacteria</taxon>
        <taxon>Katanobacteria</taxon>
    </lineage>
</organism>
<proteinExistence type="predicted"/>
<evidence type="ECO:0000259" key="2">
    <source>
        <dbReference type="Pfam" id="PF00535"/>
    </source>
</evidence>
<feature type="transmembrane region" description="Helical" evidence="1">
    <location>
        <begin position="306"/>
        <end position="328"/>
    </location>
</feature>
<dbReference type="Proteomes" id="UP000231098">
    <property type="component" value="Unassembled WGS sequence"/>
</dbReference>
<keyword evidence="1" id="KW-0812">Transmembrane</keyword>
<accession>A0A2H0X9R1</accession>
<dbReference type="AlphaFoldDB" id="A0A2H0X9R1"/>
<dbReference type="InterPro" id="IPR001173">
    <property type="entry name" value="Glyco_trans_2-like"/>
</dbReference>
<dbReference type="Gene3D" id="3.90.550.10">
    <property type="entry name" value="Spore Coat Polysaccharide Biosynthesis Protein SpsA, Chain A"/>
    <property type="match status" value="1"/>
</dbReference>
<protein>
    <recommendedName>
        <fullName evidence="2">Glycosyltransferase 2-like domain-containing protein</fullName>
    </recommendedName>
</protein>
<keyword evidence="1" id="KW-1133">Transmembrane helix</keyword>
<name>A0A2H0X9R1_UNCKA</name>
<dbReference type="EMBL" id="PEYV01000028">
    <property type="protein sequence ID" value="PIS21664.1"/>
    <property type="molecule type" value="Genomic_DNA"/>
</dbReference>
<comment type="caution">
    <text evidence="3">The sequence shown here is derived from an EMBL/GenBank/DDBJ whole genome shotgun (WGS) entry which is preliminary data.</text>
</comment>
<dbReference type="PANTHER" id="PTHR43630">
    <property type="entry name" value="POLY-BETA-1,6-N-ACETYL-D-GLUCOSAMINE SYNTHASE"/>
    <property type="match status" value="1"/>
</dbReference>
<reference evidence="4" key="1">
    <citation type="submission" date="2017-09" db="EMBL/GenBank/DDBJ databases">
        <title>Depth-based differentiation of microbial function through sediment-hosted aquifers and enrichment of novel symbionts in the deep terrestrial subsurface.</title>
        <authorList>
            <person name="Probst A.J."/>
            <person name="Ladd B."/>
            <person name="Jarett J.K."/>
            <person name="Geller-Mcgrath D.E."/>
            <person name="Sieber C.M.K."/>
            <person name="Emerson J.B."/>
            <person name="Anantharaman K."/>
            <person name="Thomas B.C."/>
            <person name="Malmstrom R."/>
            <person name="Stieglmeier M."/>
            <person name="Klingl A."/>
            <person name="Woyke T."/>
            <person name="Ryan C.M."/>
            <person name="Banfield J.F."/>
        </authorList>
    </citation>
    <scope>NUCLEOTIDE SEQUENCE [LARGE SCALE GENOMIC DNA]</scope>
</reference>
<feature type="domain" description="Glycosyltransferase 2-like" evidence="2">
    <location>
        <begin position="9"/>
        <end position="112"/>
    </location>
</feature>
<dbReference type="SUPFAM" id="SSF53448">
    <property type="entry name" value="Nucleotide-diphospho-sugar transferases"/>
    <property type="match status" value="1"/>
</dbReference>
<evidence type="ECO:0000256" key="1">
    <source>
        <dbReference type="SAM" id="Phobius"/>
    </source>
</evidence>
<gene>
    <name evidence="3" type="ORF">COT51_01505</name>
</gene>
<evidence type="ECO:0000313" key="3">
    <source>
        <dbReference type="EMBL" id="PIS21664.1"/>
    </source>
</evidence>
<feature type="transmembrane region" description="Helical" evidence="1">
    <location>
        <begin position="276"/>
        <end position="294"/>
    </location>
</feature>
<keyword evidence="1" id="KW-0472">Membrane</keyword>
<evidence type="ECO:0000313" key="4">
    <source>
        <dbReference type="Proteomes" id="UP000231098"/>
    </source>
</evidence>
<dbReference type="PANTHER" id="PTHR43630:SF2">
    <property type="entry name" value="GLYCOSYLTRANSFERASE"/>
    <property type="match status" value="1"/>
</dbReference>
<dbReference type="Pfam" id="PF00535">
    <property type="entry name" value="Glycos_transf_2"/>
    <property type="match status" value="1"/>
</dbReference>
<sequence>MDNELPSISILIPTLNAEKALVTCLESIKSQKYPKEKIEILVADGGSTDKTIETAKSYGAIVFGNPLKTGEAGKAVALKHAKNELVALIDSDNTLPDESWLTLMVEPFCDKEILGAEPWEFTYRKEDGYITRYCSLLGANDPYCHFTGVYDRRCQLTDLWTGLKIEQLEKSNYLEITLENQELPTIGANGTIWRREVLNDVLEEDYFFDIDIPTRLVEKLGKFKFAKVKTGIIHIYCGKDLKSFLKKQRRRIDDLFYHGSLGQRKYKWGKVNKKKALNFILPVTLSIPLFLQAAKGYRKSKDKAWFFHPLACWITLIVYSTGLLRFYIKGPKKPDRTGWKQST</sequence>